<reference evidence="1 2" key="1">
    <citation type="submission" date="2019-12" db="EMBL/GenBank/DDBJ databases">
        <authorList>
            <person name="Alioto T."/>
            <person name="Alioto T."/>
            <person name="Gomez Garrido J."/>
        </authorList>
    </citation>
    <scope>NUCLEOTIDE SEQUENCE [LARGE SCALE GENOMIC DNA]</scope>
</reference>
<dbReference type="AlphaFoldDB" id="A0A8S0QTZ8"/>
<protein>
    <submittedName>
        <fullName evidence="1">Uncharacterized protein</fullName>
    </submittedName>
</protein>
<dbReference type="OrthoDB" id="730977at2759"/>
<keyword evidence="2" id="KW-1185">Reference proteome</keyword>
<accession>A0A8S0QTZ8</accession>
<organism evidence="1 2">
    <name type="scientific">Olea europaea subsp. europaea</name>
    <dbReference type="NCBI Taxonomy" id="158383"/>
    <lineage>
        <taxon>Eukaryota</taxon>
        <taxon>Viridiplantae</taxon>
        <taxon>Streptophyta</taxon>
        <taxon>Embryophyta</taxon>
        <taxon>Tracheophyta</taxon>
        <taxon>Spermatophyta</taxon>
        <taxon>Magnoliopsida</taxon>
        <taxon>eudicotyledons</taxon>
        <taxon>Gunneridae</taxon>
        <taxon>Pentapetalae</taxon>
        <taxon>asterids</taxon>
        <taxon>lamiids</taxon>
        <taxon>Lamiales</taxon>
        <taxon>Oleaceae</taxon>
        <taxon>Oleeae</taxon>
        <taxon>Olea</taxon>
    </lineage>
</organism>
<comment type="caution">
    <text evidence="1">The sequence shown here is derived from an EMBL/GenBank/DDBJ whole genome shotgun (WGS) entry which is preliminary data.</text>
</comment>
<proteinExistence type="predicted"/>
<dbReference type="Proteomes" id="UP000594638">
    <property type="component" value="Unassembled WGS sequence"/>
</dbReference>
<dbReference type="EMBL" id="CACTIH010001934">
    <property type="protein sequence ID" value="CAA2969218.1"/>
    <property type="molecule type" value="Genomic_DNA"/>
</dbReference>
<sequence>MSFSALDFKQAVSTMMVKLPSFFAVELWFLRPENAIGINVGFNDGLLYSGVLLENSNFWLKQELGPDENYGENKVFSLKESETIVSLSGSNFELTVFGLDCRWSIYDDLFFDTIYNASKSSSKDYVEILDEKPEIKHNDKVKPDADFTVHKRRKICGH</sequence>
<gene>
    <name evidence="1" type="ORF">OLEA9_A026104</name>
</gene>
<evidence type="ECO:0000313" key="2">
    <source>
        <dbReference type="Proteomes" id="UP000594638"/>
    </source>
</evidence>
<name>A0A8S0QTZ8_OLEEU</name>
<evidence type="ECO:0000313" key="1">
    <source>
        <dbReference type="EMBL" id="CAA2969218.1"/>
    </source>
</evidence>
<dbReference type="Gramene" id="OE9A026104T1">
    <property type="protein sequence ID" value="OE9A026104C1"/>
    <property type="gene ID" value="OE9A026104"/>
</dbReference>